<dbReference type="EMBL" id="AP027452">
    <property type="protein sequence ID" value="BDY27811.1"/>
    <property type="molecule type" value="Genomic_DNA"/>
</dbReference>
<feature type="compositionally biased region" description="Polar residues" evidence="5">
    <location>
        <begin position="163"/>
        <end position="176"/>
    </location>
</feature>
<accession>A0AAI8TS36</accession>
<keyword evidence="4 6" id="KW-0472">Membrane</keyword>
<evidence type="ECO:0000256" key="5">
    <source>
        <dbReference type="SAM" id="MobiDB-lite"/>
    </source>
</evidence>
<feature type="region of interest" description="Disordered" evidence="5">
    <location>
        <begin position="163"/>
        <end position="208"/>
    </location>
</feature>
<reference evidence="7" key="1">
    <citation type="submission" date="2023-03" db="EMBL/GenBank/DDBJ databases">
        <title>Draft genome sequence of a Mycolicibacterium mageritense strain H4_3_1 isolated from a hybrid biological-inorganic system reactor.</title>
        <authorList>
            <person name="Feng X."/>
            <person name="Kazama D."/>
            <person name="Sato K."/>
            <person name="Kobayashi H."/>
        </authorList>
    </citation>
    <scope>NUCLEOTIDE SEQUENCE</scope>
    <source>
        <strain evidence="7">H4_3_1</strain>
    </source>
</reference>
<dbReference type="PANTHER" id="PTHR30168:SF0">
    <property type="entry name" value="INNER MEMBRANE PROTEIN"/>
    <property type="match status" value="1"/>
</dbReference>
<keyword evidence="3 6" id="KW-1133">Transmembrane helix</keyword>
<dbReference type="RefSeq" id="WP_229480063.1">
    <property type="nucleotide sequence ID" value="NZ_AP027452.1"/>
</dbReference>
<organism evidence="7 8">
    <name type="scientific">Mycolicibacterium mageritense</name>
    <name type="common">Mycobacterium mageritense</name>
    <dbReference type="NCBI Taxonomy" id="53462"/>
    <lineage>
        <taxon>Bacteria</taxon>
        <taxon>Bacillati</taxon>
        <taxon>Actinomycetota</taxon>
        <taxon>Actinomycetes</taxon>
        <taxon>Mycobacteriales</taxon>
        <taxon>Mycobacteriaceae</taxon>
        <taxon>Mycolicibacterium</taxon>
    </lineage>
</organism>
<protein>
    <recommendedName>
        <fullName evidence="9">Metalloprotease</fullName>
    </recommendedName>
</protein>
<dbReference type="Proteomes" id="UP001241092">
    <property type="component" value="Chromosome"/>
</dbReference>
<keyword evidence="2 6" id="KW-0812">Transmembrane</keyword>
<feature type="region of interest" description="Disordered" evidence="5">
    <location>
        <begin position="1"/>
        <end position="117"/>
    </location>
</feature>
<feature type="region of interest" description="Disordered" evidence="5">
    <location>
        <begin position="400"/>
        <end position="419"/>
    </location>
</feature>
<sequence length="448" mass="46666">MQSWGPFGPPPKSWGNDPFSAGADPFGAPQPGKAKPQDPWASVPDPWAPVPGAPSVGPAPMRGGVGKGWFGRQPPAHGAAQQDPWGSYTAPPRVDPWGDPQPVPPAQRPGYVDPWGGPPVGPTPLAVPKRSALPAVLMGAAGIVVVLVLVAAGVFVVFKQQGESSASGPVSPTSEMPATDQPTFTPSPRTRTTSTSPTPTTLPIPTGPAALGQNRLYANFDAGLPKQPCSPAGWPSDAGSALAFYEGVMPCLEAAWKPVLTGADMGFHGATVLVPTGTVVSNPCGTETVGPGDTPAFYCSTNETLYMPLAGMPAERFGDKAIIYLSMFAHEFGHHVQSLTGTLAEEGQQSRAAGTESAAGLELSRRLELQAQCFSGMFVGSIVDSGGRFTGADYQIALDDNSNRGDWNPNAPRDHGSVAHSGAWWDQGYRENKVGQCNTWLSPPEDVS</sequence>
<evidence type="ECO:0000256" key="3">
    <source>
        <dbReference type="ARBA" id="ARBA00022989"/>
    </source>
</evidence>
<evidence type="ECO:0000256" key="4">
    <source>
        <dbReference type="ARBA" id="ARBA00023136"/>
    </source>
</evidence>
<dbReference type="GO" id="GO:0016020">
    <property type="term" value="C:membrane"/>
    <property type="evidence" value="ECO:0007669"/>
    <property type="project" value="UniProtKB-SubCell"/>
</dbReference>
<feature type="compositionally biased region" description="Low complexity" evidence="5">
    <location>
        <begin position="182"/>
        <end position="199"/>
    </location>
</feature>
<gene>
    <name evidence="7" type="ORF">hbim_01741</name>
</gene>
<evidence type="ECO:0000256" key="1">
    <source>
        <dbReference type="ARBA" id="ARBA00004167"/>
    </source>
</evidence>
<evidence type="ECO:0000256" key="2">
    <source>
        <dbReference type="ARBA" id="ARBA00022692"/>
    </source>
</evidence>
<comment type="subcellular location">
    <subcellularLocation>
        <location evidence="1">Membrane</location>
        <topology evidence="1">Single-pass membrane protein</topology>
    </subcellularLocation>
</comment>
<proteinExistence type="predicted"/>
<dbReference type="PANTHER" id="PTHR30168">
    <property type="entry name" value="PUTATIVE MEMBRANE PROTEIN YPFJ"/>
    <property type="match status" value="1"/>
</dbReference>
<name>A0AAI8TS36_MYCME</name>
<dbReference type="AlphaFoldDB" id="A0AAI8TS36"/>
<evidence type="ECO:0000313" key="7">
    <source>
        <dbReference type="EMBL" id="BDY27811.1"/>
    </source>
</evidence>
<evidence type="ECO:0000256" key="6">
    <source>
        <dbReference type="SAM" id="Phobius"/>
    </source>
</evidence>
<evidence type="ECO:0008006" key="9">
    <source>
        <dbReference type="Google" id="ProtNLM"/>
    </source>
</evidence>
<dbReference type="InterPro" id="IPR007343">
    <property type="entry name" value="Uncharacterised_pept_Zn_put"/>
</dbReference>
<evidence type="ECO:0000313" key="8">
    <source>
        <dbReference type="Proteomes" id="UP001241092"/>
    </source>
</evidence>
<dbReference type="Pfam" id="PF04228">
    <property type="entry name" value="Zn_peptidase"/>
    <property type="match status" value="1"/>
</dbReference>
<feature type="transmembrane region" description="Helical" evidence="6">
    <location>
        <begin position="135"/>
        <end position="158"/>
    </location>
</feature>